<dbReference type="EMBL" id="AMZH03003123">
    <property type="protein sequence ID" value="RRT73334.1"/>
    <property type="molecule type" value="Genomic_DNA"/>
</dbReference>
<accession>A0A427AAT3</accession>
<dbReference type="Proteomes" id="UP000287651">
    <property type="component" value="Unassembled WGS sequence"/>
</dbReference>
<comment type="caution">
    <text evidence="1">The sequence shown here is derived from an EMBL/GenBank/DDBJ whole genome shotgun (WGS) entry which is preliminary data.</text>
</comment>
<dbReference type="AlphaFoldDB" id="A0A427AAT3"/>
<organism evidence="1 2">
    <name type="scientific">Ensete ventricosum</name>
    <name type="common">Abyssinian banana</name>
    <name type="synonym">Musa ensete</name>
    <dbReference type="NCBI Taxonomy" id="4639"/>
    <lineage>
        <taxon>Eukaryota</taxon>
        <taxon>Viridiplantae</taxon>
        <taxon>Streptophyta</taxon>
        <taxon>Embryophyta</taxon>
        <taxon>Tracheophyta</taxon>
        <taxon>Spermatophyta</taxon>
        <taxon>Magnoliopsida</taxon>
        <taxon>Liliopsida</taxon>
        <taxon>Zingiberales</taxon>
        <taxon>Musaceae</taxon>
        <taxon>Ensete</taxon>
    </lineage>
</organism>
<evidence type="ECO:0000313" key="1">
    <source>
        <dbReference type="EMBL" id="RRT73334.1"/>
    </source>
</evidence>
<reference evidence="1 2" key="1">
    <citation type="journal article" date="2014" name="Agronomy (Basel)">
        <title>A Draft Genome Sequence for Ensete ventricosum, the Drought-Tolerant Tree Against Hunger.</title>
        <authorList>
            <person name="Harrison J."/>
            <person name="Moore K.A."/>
            <person name="Paszkiewicz K."/>
            <person name="Jones T."/>
            <person name="Grant M."/>
            <person name="Ambacheew D."/>
            <person name="Muzemil S."/>
            <person name="Studholme D.J."/>
        </authorList>
    </citation>
    <scope>NUCLEOTIDE SEQUENCE [LARGE SCALE GENOMIC DNA]</scope>
</reference>
<name>A0A427AAT3_ENSVE</name>
<protein>
    <submittedName>
        <fullName evidence="1">Uncharacterized protein</fullName>
    </submittedName>
</protein>
<gene>
    <name evidence="1" type="ORF">B296_00021735</name>
</gene>
<evidence type="ECO:0000313" key="2">
    <source>
        <dbReference type="Proteomes" id="UP000287651"/>
    </source>
</evidence>
<proteinExistence type="predicted"/>
<sequence length="131" mass="14252">MSAWGTEEAAATIVVTGGEEEARTTLMLWLGVASPRFVDGLLAREHQRRDVGGRGEKEFGDVAGEAVRAGATQWRAQLGATRGWSSMKWKAIVVVAACTVGRRRQQHSLWQRWVWEEDGGKGGAPTSSVET</sequence>